<dbReference type="InterPro" id="IPR036186">
    <property type="entry name" value="Serpin_sf"/>
</dbReference>
<feature type="region of interest" description="Disordered" evidence="5">
    <location>
        <begin position="19"/>
        <end position="40"/>
    </location>
</feature>
<dbReference type="PANTHER" id="PTHR11461:SF211">
    <property type="entry name" value="GH10112P-RELATED"/>
    <property type="match status" value="1"/>
</dbReference>
<dbReference type="SMART" id="SM00093">
    <property type="entry name" value="SERPIN"/>
    <property type="match status" value="1"/>
</dbReference>
<dbReference type="Pfam" id="PF00079">
    <property type="entry name" value="Serpin"/>
    <property type="match status" value="1"/>
</dbReference>
<comment type="similarity">
    <text evidence="1 4">Belongs to the serpin family.</text>
</comment>
<evidence type="ECO:0000256" key="3">
    <source>
        <dbReference type="ARBA" id="ARBA00022900"/>
    </source>
</evidence>
<evidence type="ECO:0000259" key="7">
    <source>
        <dbReference type="SMART" id="SM00093"/>
    </source>
</evidence>
<feature type="domain" description="Serpin" evidence="7">
    <location>
        <begin position="57"/>
        <end position="412"/>
    </location>
</feature>
<dbReference type="Proteomes" id="UP001378592">
    <property type="component" value="Unassembled WGS sequence"/>
</dbReference>
<proteinExistence type="inferred from homology"/>
<dbReference type="PROSITE" id="PS00284">
    <property type="entry name" value="SERPIN"/>
    <property type="match status" value="1"/>
</dbReference>
<dbReference type="GO" id="GO:0005615">
    <property type="term" value="C:extracellular space"/>
    <property type="evidence" value="ECO:0007669"/>
    <property type="project" value="InterPro"/>
</dbReference>
<dbReference type="Gene3D" id="2.30.39.10">
    <property type="entry name" value="Alpha-1-antitrypsin, domain 1"/>
    <property type="match status" value="1"/>
</dbReference>
<evidence type="ECO:0000256" key="4">
    <source>
        <dbReference type="RuleBase" id="RU000411"/>
    </source>
</evidence>
<protein>
    <recommendedName>
        <fullName evidence="7">Serpin domain-containing protein</fullName>
    </recommendedName>
</protein>
<keyword evidence="2" id="KW-0646">Protease inhibitor</keyword>
<name>A0AAN9Z3K6_9ORTH</name>
<dbReference type="AlphaFoldDB" id="A0AAN9Z3K6"/>
<evidence type="ECO:0000313" key="8">
    <source>
        <dbReference type="EMBL" id="KAK7793749.1"/>
    </source>
</evidence>
<dbReference type="InterPro" id="IPR023796">
    <property type="entry name" value="Serpin_dom"/>
</dbReference>
<dbReference type="SUPFAM" id="SSF56574">
    <property type="entry name" value="Serpins"/>
    <property type="match status" value="1"/>
</dbReference>
<feature type="compositionally biased region" description="Low complexity" evidence="5">
    <location>
        <begin position="26"/>
        <end position="40"/>
    </location>
</feature>
<gene>
    <name evidence="8" type="ORF">R5R35_000951</name>
</gene>
<dbReference type="CDD" id="cd19601">
    <property type="entry name" value="serpin42Da-like"/>
    <property type="match status" value="1"/>
</dbReference>
<keyword evidence="9" id="KW-1185">Reference proteome</keyword>
<accession>A0AAN9Z3K6</accession>
<dbReference type="EMBL" id="JAZDUA010000362">
    <property type="protein sequence ID" value="KAK7793749.1"/>
    <property type="molecule type" value="Genomic_DNA"/>
</dbReference>
<dbReference type="InterPro" id="IPR042178">
    <property type="entry name" value="Serpin_sf_1"/>
</dbReference>
<dbReference type="InterPro" id="IPR042185">
    <property type="entry name" value="Serpin_sf_2"/>
</dbReference>
<evidence type="ECO:0000313" key="9">
    <source>
        <dbReference type="Proteomes" id="UP001378592"/>
    </source>
</evidence>
<evidence type="ECO:0000256" key="1">
    <source>
        <dbReference type="ARBA" id="ARBA00009500"/>
    </source>
</evidence>
<evidence type="ECO:0000256" key="6">
    <source>
        <dbReference type="SAM" id="SignalP"/>
    </source>
</evidence>
<keyword evidence="6" id="KW-0732">Signal</keyword>
<dbReference type="Gene3D" id="3.30.497.10">
    <property type="entry name" value="Antithrombin, subunit I, domain 2"/>
    <property type="match status" value="1"/>
</dbReference>
<dbReference type="InterPro" id="IPR000215">
    <property type="entry name" value="Serpin_fam"/>
</dbReference>
<keyword evidence="3" id="KW-0722">Serine protease inhibitor</keyword>
<reference evidence="8 9" key="1">
    <citation type="submission" date="2024-03" db="EMBL/GenBank/DDBJ databases">
        <title>The genome assembly and annotation of the cricket Gryllus longicercus Weissman &amp; Gray.</title>
        <authorList>
            <person name="Szrajer S."/>
            <person name="Gray D."/>
            <person name="Ylla G."/>
        </authorList>
    </citation>
    <scope>NUCLEOTIDE SEQUENCE [LARGE SCALE GENOMIC DNA]</scope>
    <source>
        <strain evidence="8">DAG 2021-001</strain>
        <tissue evidence="8">Whole body minus gut</tissue>
    </source>
</reference>
<dbReference type="GO" id="GO:0004867">
    <property type="term" value="F:serine-type endopeptidase inhibitor activity"/>
    <property type="evidence" value="ECO:0007669"/>
    <property type="project" value="UniProtKB-KW"/>
</dbReference>
<organism evidence="8 9">
    <name type="scientific">Gryllus longicercus</name>
    <dbReference type="NCBI Taxonomy" id="2509291"/>
    <lineage>
        <taxon>Eukaryota</taxon>
        <taxon>Metazoa</taxon>
        <taxon>Ecdysozoa</taxon>
        <taxon>Arthropoda</taxon>
        <taxon>Hexapoda</taxon>
        <taxon>Insecta</taxon>
        <taxon>Pterygota</taxon>
        <taxon>Neoptera</taxon>
        <taxon>Polyneoptera</taxon>
        <taxon>Orthoptera</taxon>
        <taxon>Ensifera</taxon>
        <taxon>Gryllidea</taxon>
        <taxon>Grylloidea</taxon>
        <taxon>Gryllidae</taxon>
        <taxon>Gryllinae</taxon>
        <taxon>Gryllus</taxon>
    </lineage>
</organism>
<sequence length="414" mass="45300">MVPLLVLMMLTGAGRWLPETQALPTGQSGPLGSQGQPDGQDAMAAKAVASASNVFGMDLYEAVRGGGGEASNVVVSPLSASAALALALQGARNRTAQQLARALHVADDARDAARGFRALLARTKESEQVRLRMANKVFAARTFGVKDDFRRTAQEDFRADAEAVDFLQDTEGARQAVNAWVGNATGGLIPELYAKGNLEPSTLMLLVNAIFFKGNWATPFKEENTKERPFHVTPSQQVLVPTMRDIVNADTADLPQLNASVLQLFYNDNETKLLIFLPDEVDGFQQLENNLRLINLDEIKFDSLAMEVQLPKFKIATNLQLKPALMKLGVDDFFDRQKANLTGISDEKGLFASKVLHRAVIEVTEKGTEAAAATSVELTNKFVPDFRVNRPFIFMLVDVYQTVLFMGRVTNPLE</sequence>
<evidence type="ECO:0000256" key="5">
    <source>
        <dbReference type="SAM" id="MobiDB-lite"/>
    </source>
</evidence>
<feature type="chain" id="PRO_5042815115" description="Serpin domain-containing protein" evidence="6">
    <location>
        <begin position="23"/>
        <end position="414"/>
    </location>
</feature>
<comment type="caution">
    <text evidence="8">The sequence shown here is derived from an EMBL/GenBank/DDBJ whole genome shotgun (WGS) entry which is preliminary data.</text>
</comment>
<dbReference type="PANTHER" id="PTHR11461">
    <property type="entry name" value="SERINE PROTEASE INHIBITOR, SERPIN"/>
    <property type="match status" value="1"/>
</dbReference>
<feature type="signal peptide" evidence="6">
    <location>
        <begin position="1"/>
        <end position="22"/>
    </location>
</feature>
<dbReference type="Gene3D" id="2.10.310.10">
    <property type="entry name" value="Serpins superfamily"/>
    <property type="match status" value="1"/>
</dbReference>
<evidence type="ECO:0000256" key="2">
    <source>
        <dbReference type="ARBA" id="ARBA00022690"/>
    </source>
</evidence>
<dbReference type="InterPro" id="IPR023795">
    <property type="entry name" value="Serpin_CS"/>
</dbReference>